<name>A0A0F5MP75_9RICK</name>
<evidence type="ECO:0000256" key="2">
    <source>
        <dbReference type="ARBA" id="ARBA00022578"/>
    </source>
</evidence>
<dbReference type="Pfam" id="PF13610">
    <property type="entry name" value="DDE_Tnp_IS240"/>
    <property type="match status" value="1"/>
</dbReference>
<sequence>FKGYNNSAKMIMTCLYFKFRYALSYRDIEELCQIRGLNIDHSNIQRWVERFAPLLDKRFRSRKHNVNSSWRMDETYIKVKGRWCYLYRAVDKYGLTIDFCLRAKRDAIAAKAFFRNAIKQHGKPVKVNVDKSGANKCALESINKNYPKEQQIEIRQNKYLNNMVEQDHRFIKRRTKPALGYKSFNGAKQTITGIEITHMIKKGQLKSNNNHNININKSIFNDFMSLVA</sequence>
<dbReference type="Proteomes" id="UP000033358">
    <property type="component" value="Unassembled WGS sequence"/>
</dbReference>
<dbReference type="InterPro" id="IPR032874">
    <property type="entry name" value="DDE_dom"/>
</dbReference>
<evidence type="ECO:0000259" key="5">
    <source>
        <dbReference type="Pfam" id="PF13610"/>
    </source>
</evidence>
<dbReference type="PANTHER" id="PTHR35528:SF3">
    <property type="entry name" value="BLL1675 PROTEIN"/>
    <property type="match status" value="1"/>
</dbReference>
<dbReference type="SUPFAM" id="SSF53098">
    <property type="entry name" value="Ribonuclease H-like"/>
    <property type="match status" value="1"/>
</dbReference>
<keyword evidence="8" id="KW-1185">Reference proteome</keyword>
<dbReference type="InterPro" id="IPR036397">
    <property type="entry name" value="RNaseH_sf"/>
</dbReference>
<dbReference type="GO" id="GO:0006310">
    <property type="term" value="P:DNA recombination"/>
    <property type="evidence" value="ECO:0007669"/>
    <property type="project" value="UniProtKB-KW"/>
</dbReference>
<proteinExistence type="predicted"/>
<comment type="caution">
    <text evidence="6">The sequence shown here is derived from an EMBL/GenBank/DDBJ whole genome shotgun (WGS) entry which is preliminary data.</text>
</comment>
<dbReference type="EMBL" id="JYHA01000068">
    <property type="protein sequence ID" value="KKB96491.1"/>
    <property type="molecule type" value="Genomic_DNA"/>
</dbReference>
<keyword evidence="2" id="KW-0815">Transposition</keyword>
<evidence type="ECO:0000256" key="3">
    <source>
        <dbReference type="ARBA" id="ARBA00023125"/>
    </source>
</evidence>
<dbReference type="InterPro" id="IPR052183">
    <property type="entry name" value="IS_Transposase"/>
</dbReference>
<feature type="domain" description="DDE" evidence="5">
    <location>
        <begin position="68"/>
        <end position="204"/>
    </location>
</feature>
<dbReference type="AlphaFoldDB" id="A0A0F5MP75"/>
<evidence type="ECO:0000313" key="7">
    <source>
        <dbReference type="EMBL" id="KKB96569.1"/>
    </source>
</evidence>
<dbReference type="GO" id="GO:0003677">
    <property type="term" value="F:DNA binding"/>
    <property type="evidence" value="ECO:0007669"/>
    <property type="project" value="UniProtKB-KW"/>
</dbReference>
<dbReference type="NCBIfam" id="NF033587">
    <property type="entry name" value="transpos_IS6"/>
    <property type="match status" value="1"/>
</dbReference>
<comment type="function">
    <text evidence="1">Involved in the transposition of the insertion sequence.</text>
</comment>
<dbReference type="PANTHER" id="PTHR35528">
    <property type="entry name" value="BLL1675 PROTEIN"/>
    <property type="match status" value="1"/>
</dbReference>
<protein>
    <recommendedName>
        <fullName evidence="5">DDE domain-containing protein</fullName>
    </recommendedName>
</protein>
<gene>
    <name evidence="7" type="ORF">SZ25_00346</name>
    <name evidence="6" type="ORF">SZ25_00419</name>
</gene>
<dbReference type="InterPro" id="IPR047930">
    <property type="entry name" value="Transpos_IS6"/>
</dbReference>
<dbReference type="Gene3D" id="3.30.420.10">
    <property type="entry name" value="Ribonuclease H-like superfamily/Ribonuclease H"/>
    <property type="match status" value="1"/>
</dbReference>
<accession>A0A0F5MP75</accession>
<evidence type="ECO:0000256" key="1">
    <source>
        <dbReference type="ARBA" id="ARBA00002286"/>
    </source>
</evidence>
<keyword evidence="4" id="KW-0233">DNA recombination</keyword>
<dbReference type="EMBL" id="JYHA01000055">
    <property type="protein sequence ID" value="KKB96569.1"/>
    <property type="molecule type" value="Genomic_DNA"/>
</dbReference>
<organism evidence="6 8">
    <name type="scientific">Candidatus Arcanibacter lacustris</name>
    <dbReference type="NCBI Taxonomy" id="1607817"/>
    <lineage>
        <taxon>Bacteria</taxon>
        <taxon>Pseudomonadati</taxon>
        <taxon>Pseudomonadota</taxon>
        <taxon>Alphaproteobacteria</taxon>
        <taxon>Rickettsiales</taxon>
        <taxon>Candidatus Arcanibacter</taxon>
    </lineage>
</organism>
<evidence type="ECO:0000313" key="6">
    <source>
        <dbReference type="EMBL" id="KKB96491.1"/>
    </source>
</evidence>
<feature type="non-terminal residue" evidence="6">
    <location>
        <position position="1"/>
    </location>
</feature>
<keyword evidence="3" id="KW-0238">DNA-binding</keyword>
<evidence type="ECO:0000313" key="8">
    <source>
        <dbReference type="Proteomes" id="UP000033358"/>
    </source>
</evidence>
<evidence type="ECO:0000256" key="4">
    <source>
        <dbReference type="ARBA" id="ARBA00023172"/>
    </source>
</evidence>
<dbReference type="InterPro" id="IPR012337">
    <property type="entry name" value="RNaseH-like_sf"/>
</dbReference>
<reference evidence="6 8" key="1">
    <citation type="submission" date="2015-02" db="EMBL/GenBank/DDBJ databases">
        <title>Single cell genomics of a rare environmental alphaproteobacterium provides unique insights into Rickettsiaceae evolution.</title>
        <authorList>
            <person name="Martijn J."/>
            <person name="Schulz F."/>
            <person name="Zaremba-Niedzwiedzka K."/>
            <person name="Viklund J."/>
            <person name="Stepanauskas R."/>
            <person name="Andersson S.G.E."/>
            <person name="Horn M."/>
            <person name="Guy L."/>
            <person name="Ettema T.J.G."/>
        </authorList>
    </citation>
    <scope>NUCLEOTIDE SEQUENCE [LARGE SCALE GENOMIC DNA]</scope>
    <source>
        <strain evidence="6 8">SCGC AAA041-L04</strain>
    </source>
</reference>
<dbReference type="PATRIC" id="fig|1607817.3.peg.344"/>
<dbReference type="GO" id="GO:0032196">
    <property type="term" value="P:transposition"/>
    <property type="evidence" value="ECO:0007669"/>
    <property type="project" value="UniProtKB-KW"/>
</dbReference>